<dbReference type="AlphaFoldDB" id="A0A1F7FJL7"/>
<accession>A0A1F7FJL7</accession>
<dbReference type="InterPro" id="IPR026444">
    <property type="entry name" value="Secre_tail"/>
</dbReference>
<protein>
    <recommendedName>
        <fullName evidence="3">Secretion system C-terminal sorting domain-containing protein</fullName>
    </recommendedName>
</protein>
<comment type="caution">
    <text evidence="1">The sequence shown here is derived from an EMBL/GenBank/DDBJ whole genome shotgun (WGS) entry which is preliminary data.</text>
</comment>
<name>A0A1F7FJL7_UNCRA</name>
<sequence length="949" mass="104733">MFLLLTSGLVFGGSPFQYKIIITTDQQLALSDVSVAPMVDAANQAVSGTVLVEDTNDLQAALAKGQVLAAQGLYATFYFFYMDGMDTVVKQLSEMGHEIAFRAASNCDMYGGSYVASLLPFIPLSWLQSELMAHQRHLQSLCKTPVQDIVVLCEACRGSLTPLMLRKSGVLTYFVNVSRGNFFIDETWTGRSLVLGRSYQGTPVGGSGTGETNWNYTYGTTSNINQIDLGLWNDFTSYPAASEGLLLAPNYVVYDYIYMHEHTSVKSLTSLGGNQYEILMEADTATNFRFARAPMTLLIKKSGVSVSDVSCQGVHGTYGTRSWGAYSTIPADAIIGGHLDIAFEGEAAMTAPEIKTFTMKIANKGSYQLSNISISLQYVSTAVESVSFSNVPLTLAPNASQAIPVSITTKILGFDDYAYGLKSLNIKVAYEENGTSRSIIRNLDINVIPLISVDVFPYADIVLRPQGKSYFYLTMNRKASWAGAGHYKARYVYPRYVQPANGTTSGHVEVEVTGPFEPVSSIIPFSFNKDGETYIPVSIKNTDGNDETVNEIHFRYFIDGLGEISPLHPPVKIQVQKDLLLEPANGQGLTLFYNYNESTGVKTSPAICVDPNYSAYPFGGTGTSVDGVFGNGLRSLEHGFRNVASFSSDSGSMVFWMRRTDPDDNKYMKMITSTAGHIMPNPNIHCTGGEVITMEINSYSANQQGQSRKIKYYMGMASGGAKVLLADQPPYDNLYHHVAVVWNIPRHMFRIYMDGNIADQADPHDNTVPWLPVPLYNPIKENYFIFNYGGSGYDKDEMAFFNRNLSVKEINDIMAYGIDRNAVRDPNNPDDTIPIDPIFLDSSTLERENVISRGNRGKMGIYISPNPFNPSAIILLECADARMDKLANMEIYSITGKRITRSLIHPFAYSGSYTQYKYIWNAKDQASGIYIVKTTVNGKNLSKKIILVR</sequence>
<evidence type="ECO:0000313" key="1">
    <source>
        <dbReference type="EMBL" id="OGK06909.1"/>
    </source>
</evidence>
<dbReference type="EMBL" id="MFYX01000018">
    <property type="protein sequence ID" value="OGK06909.1"/>
    <property type="molecule type" value="Genomic_DNA"/>
</dbReference>
<dbReference type="SUPFAM" id="SSF49899">
    <property type="entry name" value="Concanavalin A-like lectins/glucanases"/>
    <property type="match status" value="1"/>
</dbReference>
<evidence type="ECO:0000313" key="2">
    <source>
        <dbReference type="Proteomes" id="UP000179243"/>
    </source>
</evidence>
<evidence type="ECO:0008006" key="3">
    <source>
        <dbReference type="Google" id="ProtNLM"/>
    </source>
</evidence>
<proteinExistence type="predicted"/>
<dbReference type="Gene3D" id="2.60.120.200">
    <property type="match status" value="1"/>
</dbReference>
<dbReference type="Proteomes" id="UP000179243">
    <property type="component" value="Unassembled WGS sequence"/>
</dbReference>
<organism evidence="1 2">
    <name type="scientific">Candidatus Raymondbacteria bacterium RIFOXYD12_FULL_49_13</name>
    <dbReference type="NCBI Taxonomy" id="1817890"/>
    <lineage>
        <taxon>Bacteria</taxon>
        <taxon>Raymondiibacteriota</taxon>
    </lineage>
</organism>
<dbReference type="InterPro" id="IPR013320">
    <property type="entry name" value="ConA-like_dom_sf"/>
</dbReference>
<gene>
    <name evidence="1" type="ORF">A2519_11660</name>
</gene>
<dbReference type="NCBIfam" id="TIGR04183">
    <property type="entry name" value="Por_Secre_tail"/>
    <property type="match status" value="1"/>
</dbReference>
<reference evidence="1 2" key="1">
    <citation type="journal article" date="2016" name="Nat. Commun.">
        <title>Thousands of microbial genomes shed light on interconnected biogeochemical processes in an aquifer system.</title>
        <authorList>
            <person name="Anantharaman K."/>
            <person name="Brown C.T."/>
            <person name="Hug L.A."/>
            <person name="Sharon I."/>
            <person name="Castelle C.J."/>
            <person name="Probst A.J."/>
            <person name="Thomas B.C."/>
            <person name="Singh A."/>
            <person name="Wilkins M.J."/>
            <person name="Karaoz U."/>
            <person name="Brodie E.L."/>
            <person name="Williams K.H."/>
            <person name="Hubbard S.S."/>
            <person name="Banfield J.F."/>
        </authorList>
    </citation>
    <scope>NUCLEOTIDE SEQUENCE [LARGE SCALE GENOMIC DNA]</scope>
</reference>